<dbReference type="PANTHER" id="PTHR11103:SF18">
    <property type="entry name" value="SLR1189 PROTEIN"/>
    <property type="match status" value="1"/>
</dbReference>
<evidence type="ECO:0000256" key="2">
    <source>
        <dbReference type="ARBA" id="ARBA00022679"/>
    </source>
</evidence>
<dbReference type="Gene3D" id="3.20.20.330">
    <property type="entry name" value="Homocysteine-binding-like domain"/>
    <property type="match status" value="1"/>
</dbReference>
<dbReference type="PROSITE" id="PS50970">
    <property type="entry name" value="HCY"/>
    <property type="match status" value="1"/>
</dbReference>
<dbReference type="EMBL" id="JBHSVR010000001">
    <property type="protein sequence ID" value="MFC6635351.1"/>
    <property type="molecule type" value="Genomic_DNA"/>
</dbReference>
<evidence type="ECO:0000256" key="3">
    <source>
        <dbReference type="PROSITE-ProRule" id="PRU00333"/>
    </source>
</evidence>
<keyword evidence="3" id="KW-0479">Metal-binding</keyword>
<feature type="binding site" evidence="3">
    <location>
        <position position="227"/>
    </location>
    <ligand>
        <name>Zn(2+)</name>
        <dbReference type="ChEBI" id="CHEBI:29105"/>
    </ligand>
</feature>
<keyword evidence="6" id="KW-1185">Reference proteome</keyword>
<dbReference type="InterPro" id="IPR003726">
    <property type="entry name" value="HCY_dom"/>
</dbReference>
<evidence type="ECO:0000256" key="1">
    <source>
        <dbReference type="ARBA" id="ARBA00022603"/>
    </source>
</evidence>
<dbReference type="SUPFAM" id="SSF82282">
    <property type="entry name" value="Homocysteine S-methyltransferase"/>
    <property type="match status" value="1"/>
</dbReference>
<evidence type="ECO:0000259" key="4">
    <source>
        <dbReference type="PROSITE" id="PS50970"/>
    </source>
</evidence>
<dbReference type="InterPro" id="IPR036589">
    <property type="entry name" value="HCY_dom_sf"/>
</dbReference>
<comment type="caution">
    <text evidence="5">The sequence shown here is derived from an EMBL/GenBank/DDBJ whole genome shotgun (WGS) entry which is preliminary data.</text>
</comment>
<name>A0ABW1YS21_9GAMM</name>
<feature type="binding site" evidence="3">
    <location>
        <position position="296"/>
    </location>
    <ligand>
        <name>Zn(2+)</name>
        <dbReference type="ChEBI" id="CHEBI:29105"/>
    </ligand>
</feature>
<evidence type="ECO:0000313" key="6">
    <source>
        <dbReference type="Proteomes" id="UP001596425"/>
    </source>
</evidence>
<proteinExistence type="predicted"/>
<evidence type="ECO:0000313" key="5">
    <source>
        <dbReference type="EMBL" id="MFC6635351.1"/>
    </source>
</evidence>
<dbReference type="PANTHER" id="PTHR11103">
    <property type="entry name" value="SLR1189 PROTEIN"/>
    <property type="match status" value="1"/>
</dbReference>
<organism evidence="5 6">
    <name type="scientific">Microbulbifer taiwanensis</name>
    <dbReference type="NCBI Taxonomy" id="986746"/>
    <lineage>
        <taxon>Bacteria</taxon>
        <taxon>Pseudomonadati</taxon>
        <taxon>Pseudomonadota</taxon>
        <taxon>Gammaproteobacteria</taxon>
        <taxon>Cellvibrionales</taxon>
        <taxon>Microbulbiferaceae</taxon>
        <taxon>Microbulbifer</taxon>
    </lineage>
</organism>
<protein>
    <submittedName>
        <fullName evidence="5">Homocysteine S-methyltransferase family protein</fullName>
    </submittedName>
</protein>
<feature type="domain" description="Hcy-binding" evidence="4">
    <location>
        <begin position="4"/>
        <end position="311"/>
    </location>
</feature>
<dbReference type="Pfam" id="PF02574">
    <property type="entry name" value="S-methyl_trans"/>
    <property type="match status" value="1"/>
</dbReference>
<keyword evidence="3" id="KW-0862">Zinc</keyword>
<dbReference type="Proteomes" id="UP001596425">
    <property type="component" value="Unassembled WGS sequence"/>
</dbReference>
<keyword evidence="2 3" id="KW-0808">Transferase</keyword>
<gene>
    <name evidence="5" type="ORF">ACFQBM_18915</name>
</gene>
<keyword evidence="1 3" id="KW-0489">Methyltransferase</keyword>
<accession>A0ABW1YS21</accession>
<comment type="cofactor">
    <cofactor evidence="3">
        <name>Zn(2+)</name>
        <dbReference type="ChEBI" id="CHEBI:29105"/>
    </cofactor>
</comment>
<feature type="binding site" evidence="3">
    <location>
        <position position="297"/>
    </location>
    <ligand>
        <name>Zn(2+)</name>
        <dbReference type="ChEBI" id="CHEBI:29105"/>
    </ligand>
</feature>
<sequence>MSKYRHHLPQLDGAMFLTDGGMETTLVFQQGLELPQFAAFYLLLSEEGIAILRNYYRSYLRIAEHHRCGFVLESPTWRASPDWIRKVNCGGKTLADINRRAIGLMLELRGEFESAGSPIVVSGNIGPRGDGYMPGAMMSIEEARQYHAPQIEIFAQTDADMASALTLNYVDEAIGVALAAKGAGIPIAISFTVETDGRLPDGSSLADAITRTDEAAGGFVPYFMINCAHPNHFASTLMGGGDWRHRVGCIRANASAKSHAELDESTTLDEGDPDALGSQYKQLLESMPWLKVLGGCCGTDCRHLESIASRCL</sequence>
<dbReference type="RefSeq" id="WP_193192743.1">
    <property type="nucleotide sequence ID" value="NZ_JACZFR010000032.1"/>
</dbReference>
<reference evidence="6" key="1">
    <citation type="journal article" date="2019" name="Int. J. Syst. Evol. Microbiol.">
        <title>The Global Catalogue of Microorganisms (GCM) 10K type strain sequencing project: providing services to taxonomists for standard genome sequencing and annotation.</title>
        <authorList>
            <consortium name="The Broad Institute Genomics Platform"/>
            <consortium name="The Broad Institute Genome Sequencing Center for Infectious Disease"/>
            <person name="Wu L."/>
            <person name="Ma J."/>
        </authorList>
    </citation>
    <scope>NUCLEOTIDE SEQUENCE [LARGE SCALE GENOMIC DNA]</scope>
    <source>
        <strain evidence="6">CGMCC 1.13718</strain>
    </source>
</reference>